<dbReference type="Gene3D" id="3.10.129.10">
    <property type="entry name" value="Hotdog Thioesterase"/>
    <property type="match status" value="1"/>
</dbReference>
<name>A0ABP7K5E2_9RHOB</name>
<dbReference type="Proteomes" id="UP001399917">
    <property type="component" value="Unassembled WGS sequence"/>
</dbReference>
<comment type="caution">
    <text evidence="3">The sequence shown here is derived from an EMBL/GenBank/DDBJ whole genome shotgun (WGS) entry which is preliminary data.</text>
</comment>
<keyword evidence="4" id="KW-1185">Reference proteome</keyword>
<dbReference type="CDD" id="cd03443">
    <property type="entry name" value="PaaI_thioesterase"/>
    <property type="match status" value="1"/>
</dbReference>
<reference evidence="4" key="1">
    <citation type="journal article" date="2019" name="Int. J. Syst. Evol. Microbiol.">
        <title>The Global Catalogue of Microorganisms (GCM) 10K type strain sequencing project: providing services to taxonomists for standard genome sequencing and annotation.</title>
        <authorList>
            <consortium name="The Broad Institute Genomics Platform"/>
            <consortium name="The Broad Institute Genome Sequencing Center for Infectious Disease"/>
            <person name="Wu L."/>
            <person name="Ma J."/>
        </authorList>
    </citation>
    <scope>NUCLEOTIDE SEQUENCE [LARGE SCALE GENOMIC DNA]</scope>
    <source>
        <strain evidence="4">JCM 17190</strain>
    </source>
</reference>
<dbReference type="NCBIfam" id="TIGR00369">
    <property type="entry name" value="unchar_dom_1"/>
    <property type="match status" value="1"/>
</dbReference>
<accession>A0ABP7K5E2</accession>
<proteinExistence type="predicted"/>
<organism evidence="3 4">
    <name type="scientific">Celeribacter arenosi</name>
    <dbReference type="NCBI Taxonomy" id="792649"/>
    <lineage>
        <taxon>Bacteria</taxon>
        <taxon>Pseudomonadati</taxon>
        <taxon>Pseudomonadota</taxon>
        <taxon>Alphaproteobacteria</taxon>
        <taxon>Rhodobacterales</taxon>
        <taxon>Roseobacteraceae</taxon>
        <taxon>Celeribacter</taxon>
    </lineage>
</organism>
<dbReference type="Pfam" id="PF03061">
    <property type="entry name" value="4HBT"/>
    <property type="match status" value="1"/>
</dbReference>
<dbReference type="SUPFAM" id="SSF54637">
    <property type="entry name" value="Thioesterase/thiol ester dehydrase-isomerase"/>
    <property type="match status" value="1"/>
</dbReference>
<feature type="domain" description="Thioesterase" evidence="2">
    <location>
        <begin position="44"/>
        <end position="122"/>
    </location>
</feature>
<dbReference type="RefSeq" id="WP_344845612.1">
    <property type="nucleotide sequence ID" value="NZ_BAABDF010000006.1"/>
</dbReference>
<dbReference type="InterPro" id="IPR003736">
    <property type="entry name" value="PAAI_dom"/>
</dbReference>
<evidence type="ECO:0000313" key="4">
    <source>
        <dbReference type="Proteomes" id="UP001399917"/>
    </source>
</evidence>
<evidence type="ECO:0000256" key="1">
    <source>
        <dbReference type="ARBA" id="ARBA00022801"/>
    </source>
</evidence>
<dbReference type="EMBL" id="BAABDF010000006">
    <property type="protein sequence ID" value="GAA3865015.1"/>
    <property type="molecule type" value="Genomic_DNA"/>
</dbReference>
<sequence>MIDDPATWETPSPAAARMGVLLSEWREGEAVFICDLEAHHMNRHGIPHGGLYSFMIDCAMGYCGAYTGDRDARQMTLTLSMSVNFLSRPKGTRLIATGRRTGGGAKTYFAEAHLVDETGELIATGLGTFRLRSGA</sequence>
<keyword evidence="1" id="KW-0378">Hydrolase</keyword>
<evidence type="ECO:0000259" key="2">
    <source>
        <dbReference type="Pfam" id="PF03061"/>
    </source>
</evidence>
<dbReference type="InterPro" id="IPR006683">
    <property type="entry name" value="Thioestr_dom"/>
</dbReference>
<gene>
    <name evidence="3" type="ORF">GCM10022404_14110</name>
</gene>
<evidence type="ECO:0000313" key="3">
    <source>
        <dbReference type="EMBL" id="GAA3865015.1"/>
    </source>
</evidence>
<protein>
    <recommendedName>
        <fullName evidence="2">Thioesterase domain-containing protein</fullName>
    </recommendedName>
</protein>
<dbReference type="InterPro" id="IPR029069">
    <property type="entry name" value="HotDog_dom_sf"/>
</dbReference>